<comment type="caution">
    <text evidence="1">The sequence shown here is derived from an EMBL/GenBank/DDBJ whole genome shotgun (WGS) entry which is preliminary data.</text>
</comment>
<organism evidence="1 2">
    <name type="scientific">Glycine soja</name>
    <name type="common">Wild soybean</name>
    <dbReference type="NCBI Taxonomy" id="3848"/>
    <lineage>
        <taxon>Eukaryota</taxon>
        <taxon>Viridiplantae</taxon>
        <taxon>Streptophyta</taxon>
        <taxon>Embryophyta</taxon>
        <taxon>Tracheophyta</taxon>
        <taxon>Spermatophyta</taxon>
        <taxon>Magnoliopsida</taxon>
        <taxon>eudicotyledons</taxon>
        <taxon>Gunneridae</taxon>
        <taxon>Pentapetalae</taxon>
        <taxon>rosids</taxon>
        <taxon>fabids</taxon>
        <taxon>Fabales</taxon>
        <taxon>Fabaceae</taxon>
        <taxon>Papilionoideae</taxon>
        <taxon>50 kb inversion clade</taxon>
        <taxon>NPAAA clade</taxon>
        <taxon>indigoferoid/millettioid clade</taxon>
        <taxon>Phaseoleae</taxon>
        <taxon>Glycine</taxon>
        <taxon>Glycine subgen. Soja</taxon>
    </lineage>
</organism>
<dbReference type="PANTHER" id="PTHR34970:SF5">
    <property type="entry name" value="PROTEIN, PUTATIVE-RELATED"/>
    <property type="match status" value="1"/>
</dbReference>
<evidence type="ECO:0000313" key="1">
    <source>
        <dbReference type="EMBL" id="RZB59312.1"/>
    </source>
</evidence>
<gene>
    <name evidence="1" type="ORF">D0Y65_042527</name>
</gene>
<dbReference type="AlphaFoldDB" id="A0A445GDM5"/>
<dbReference type="EMBL" id="QZWG01000016">
    <property type="protein sequence ID" value="RZB59312.1"/>
    <property type="molecule type" value="Genomic_DNA"/>
</dbReference>
<dbReference type="PANTHER" id="PTHR34970">
    <property type="entry name" value="ABC TRANSPORTER A FAMILY PROTEIN"/>
    <property type="match status" value="1"/>
</dbReference>
<protein>
    <submittedName>
        <fullName evidence="1">Uncharacterized protein</fullName>
    </submittedName>
</protein>
<name>A0A445GDM5_GLYSO</name>
<reference evidence="1 2" key="1">
    <citation type="submission" date="2018-09" db="EMBL/GenBank/DDBJ databases">
        <title>A high-quality reference genome of wild soybean provides a powerful tool to mine soybean genomes.</title>
        <authorList>
            <person name="Xie M."/>
            <person name="Chung C.Y.L."/>
            <person name="Li M.-W."/>
            <person name="Wong F.-L."/>
            <person name="Chan T.-F."/>
            <person name="Lam H.-M."/>
        </authorList>
    </citation>
    <scope>NUCLEOTIDE SEQUENCE [LARGE SCALE GENOMIC DNA]</scope>
    <source>
        <strain evidence="2">cv. W05</strain>
        <tissue evidence="1">Hypocotyl of etiolated seedlings</tissue>
    </source>
</reference>
<dbReference type="Proteomes" id="UP000289340">
    <property type="component" value="Chromosome 16"/>
</dbReference>
<proteinExistence type="predicted"/>
<keyword evidence="2" id="KW-1185">Reference proteome</keyword>
<sequence length="90" mass="10501">MSRSRLLWFTFGFASTYVALYQTVLKDLTLQRHAFTSHTERYFRILEARLSNIEQSSSSSSVPAPNQNLDIKYLKEARTKFYARGRCILC</sequence>
<evidence type="ECO:0000313" key="2">
    <source>
        <dbReference type="Proteomes" id="UP000289340"/>
    </source>
</evidence>
<accession>A0A445GDM5</accession>